<reference evidence="6" key="1">
    <citation type="submission" date="2016-06" db="EMBL/GenBank/DDBJ databases">
        <authorList>
            <person name="Van Tyne D."/>
        </authorList>
    </citation>
    <scope>NUCLEOTIDE SEQUENCE</scope>
    <source>
        <strain evidence="6">JM9A</strain>
    </source>
</reference>
<feature type="domain" description="Helicase ATP-binding" evidence="4">
    <location>
        <begin position="109"/>
        <end position="261"/>
    </location>
</feature>
<evidence type="ECO:0000259" key="4">
    <source>
        <dbReference type="PROSITE" id="PS51192"/>
    </source>
</evidence>
<evidence type="ECO:0000313" key="7">
    <source>
        <dbReference type="Proteomes" id="UP001429357"/>
    </source>
</evidence>
<accession>A0ABV0F2W9</accession>
<comment type="caution">
    <text evidence="6">The sequence shown here is derived from an EMBL/GenBank/DDBJ whole genome shotgun (WGS) entry which is preliminary data.</text>
</comment>
<dbReference type="PANTHER" id="PTHR30580">
    <property type="entry name" value="PRIMOSOMAL PROTEIN N"/>
    <property type="match status" value="1"/>
</dbReference>
<dbReference type="Proteomes" id="UP001429357">
    <property type="component" value="Unassembled WGS sequence"/>
</dbReference>
<evidence type="ECO:0000256" key="3">
    <source>
        <dbReference type="ARBA" id="ARBA00023125"/>
    </source>
</evidence>
<sequence length="440" mass="49918">MIEGKQTVVKSGEAVTAEGYIIHRRKALVVGHQWLICARCGEQTRKQKGQLPAGFYYCPACVSYGRLTDLDELVTYYEENPTPPLTEVACCQWEGQLTKQQQQLAQALQEAFINGQNVLLWAVTGSGKTEMLFPVIADALKAGLKIAVATPRIDVCRELFPRLVAAFPLAETLLRYGKAEESWRGFRLLVCTTHQLLHFYRGFSLLIIDESDAFPYEGNRQLAFATQQAVKTSGVSIYLTATPTMALLAKAKAENWQILQLPQRYHQRPLILPQCRFWEGWRLLPERPRQLLRFRKLCEKLLQNNRLLVFCPNIAYMHSLAQALKAVMPSRKIAAVSAQDATREEKVQKMREGHWDLLLTSTVLERGVTFADVSVIVIGAEHAVFTKSVLVQIAGRVDRKGAFNHGQVWFLFQEQTTSIRRALKEIRHLNRLATRMAVKK</sequence>
<dbReference type="InterPro" id="IPR011545">
    <property type="entry name" value="DEAD/DEAH_box_helicase_dom"/>
</dbReference>
<evidence type="ECO:0000313" key="6">
    <source>
        <dbReference type="EMBL" id="MEO1781624.1"/>
    </source>
</evidence>
<name>A0ABV0F2W9_9ENTE</name>
<proteinExistence type="predicted"/>
<keyword evidence="2" id="KW-0067">ATP-binding</keyword>
<dbReference type="InterPro" id="IPR001650">
    <property type="entry name" value="Helicase_C-like"/>
</dbReference>
<dbReference type="PANTHER" id="PTHR30580:SF1">
    <property type="entry name" value="COMF OPERON PROTEIN 1"/>
    <property type="match status" value="1"/>
</dbReference>
<dbReference type="RefSeq" id="WP_161868350.1">
    <property type="nucleotide sequence ID" value="NZ_MAEI02000001.1"/>
</dbReference>
<keyword evidence="3" id="KW-0238">DNA-binding</keyword>
<feature type="domain" description="Helicase C-terminal" evidence="5">
    <location>
        <begin position="293"/>
        <end position="440"/>
    </location>
</feature>
<dbReference type="SMART" id="SM00487">
    <property type="entry name" value="DEXDc"/>
    <property type="match status" value="1"/>
</dbReference>
<evidence type="ECO:0000256" key="1">
    <source>
        <dbReference type="ARBA" id="ARBA00022741"/>
    </source>
</evidence>
<reference evidence="6" key="2">
    <citation type="submission" date="2024-02" db="EMBL/GenBank/DDBJ databases">
        <title>The Genome Sequence of Enterococcus diestrammenae JM9A.</title>
        <authorList>
            <person name="Earl A."/>
            <person name="Manson A."/>
            <person name="Gilmore M."/>
            <person name="Sanders J."/>
            <person name="Shea T."/>
            <person name="Howe W."/>
            <person name="Livny J."/>
            <person name="Cuomo C."/>
            <person name="Neafsey D."/>
            <person name="Birren B."/>
        </authorList>
    </citation>
    <scope>NUCLEOTIDE SEQUENCE</scope>
    <source>
        <strain evidence="6">JM9A</strain>
    </source>
</reference>
<dbReference type="Gene3D" id="3.40.50.300">
    <property type="entry name" value="P-loop containing nucleotide triphosphate hydrolases"/>
    <property type="match status" value="2"/>
</dbReference>
<dbReference type="PROSITE" id="PS51192">
    <property type="entry name" value="HELICASE_ATP_BIND_1"/>
    <property type="match status" value="1"/>
</dbReference>
<protein>
    <submittedName>
        <fullName evidence="6">Competence protein ComFA</fullName>
    </submittedName>
</protein>
<dbReference type="PROSITE" id="PS51194">
    <property type="entry name" value="HELICASE_CTER"/>
    <property type="match status" value="1"/>
</dbReference>
<dbReference type="Pfam" id="PF00270">
    <property type="entry name" value="DEAD"/>
    <property type="match status" value="1"/>
</dbReference>
<evidence type="ECO:0000259" key="5">
    <source>
        <dbReference type="PROSITE" id="PS51194"/>
    </source>
</evidence>
<organism evidence="6 7">
    <name type="scientific">Enterococcus diestrammenae</name>
    <dbReference type="NCBI Taxonomy" id="1155073"/>
    <lineage>
        <taxon>Bacteria</taxon>
        <taxon>Bacillati</taxon>
        <taxon>Bacillota</taxon>
        <taxon>Bacilli</taxon>
        <taxon>Lactobacillales</taxon>
        <taxon>Enterococcaceae</taxon>
        <taxon>Enterococcus</taxon>
    </lineage>
</organism>
<dbReference type="InterPro" id="IPR027417">
    <property type="entry name" value="P-loop_NTPase"/>
</dbReference>
<dbReference type="InterPro" id="IPR014001">
    <property type="entry name" value="Helicase_ATP-bd"/>
</dbReference>
<dbReference type="SUPFAM" id="SSF52540">
    <property type="entry name" value="P-loop containing nucleoside triphosphate hydrolases"/>
    <property type="match status" value="1"/>
</dbReference>
<dbReference type="EMBL" id="MAEI02000001">
    <property type="protein sequence ID" value="MEO1781624.1"/>
    <property type="molecule type" value="Genomic_DNA"/>
</dbReference>
<keyword evidence="7" id="KW-1185">Reference proteome</keyword>
<dbReference type="SMART" id="SM00490">
    <property type="entry name" value="HELICc"/>
    <property type="match status" value="1"/>
</dbReference>
<keyword evidence="1" id="KW-0547">Nucleotide-binding</keyword>
<dbReference type="Pfam" id="PF00271">
    <property type="entry name" value="Helicase_C"/>
    <property type="match status" value="1"/>
</dbReference>
<gene>
    <name evidence="6" type="ORF">BAU18_001211</name>
</gene>
<evidence type="ECO:0000256" key="2">
    <source>
        <dbReference type="ARBA" id="ARBA00022840"/>
    </source>
</evidence>